<evidence type="ECO:0000256" key="9">
    <source>
        <dbReference type="ARBA" id="ARBA00047690"/>
    </source>
</evidence>
<accession>E6SH38</accession>
<dbReference type="PANTHER" id="PTHR43448">
    <property type="entry name" value="PROTOHEME IX FARNESYLTRANSFERASE, MITOCHONDRIAL"/>
    <property type="match status" value="1"/>
</dbReference>
<dbReference type="UniPathway" id="UPA00834">
    <property type="reaction ID" value="UER00712"/>
</dbReference>
<evidence type="ECO:0000256" key="3">
    <source>
        <dbReference type="ARBA" id="ARBA00022475"/>
    </source>
</evidence>
<evidence type="ECO:0000313" key="12">
    <source>
        <dbReference type="EMBL" id="ADU51702.1"/>
    </source>
</evidence>
<organism evidence="12 13">
    <name type="scientific">Thermaerobacter marianensis (strain ATCC 700841 / DSM 12885 / JCM 10246 / 7p75a)</name>
    <dbReference type="NCBI Taxonomy" id="644966"/>
    <lineage>
        <taxon>Bacteria</taxon>
        <taxon>Bacillati</taxon>
        <taxon>Bacillota</taxon>
        <taxon>Clostridia</taxon>
        <taxon>Eubacteriales</taxon>
        <taxon>Clostridiales Family XVII. Incertae Sedis</taxon>
        <taxon>Thermaerobacter</taxon>
    </lineage>
</organism>
<reference evidence="12 13" key="1">
    <citation type="journal article" date="2010" name="Stand. Genomic Sci.">
        <title>Complete genome sequence of Thermaerobacter marianensis type strain (7p75a).</title>
        <authorList>
            <person name="Han C."/>
            <person name="Gu W."/>
            <person name="Zhang X."/>
            <person name="Lapidus A."/>
            <person name="Nolan M."/>
            <person name="Copeland A."/>
            <person name="Lucas S."/>
            <person name="Del Rio T.G."/>
            <person name="Tice H."/>
            <person name="Cheng J.F."/>
            <person name="Tapia R."/>
            <person name="Goodwin L."/>
            <person name="Pitluck S."/>
            <person name="Pagani I."/>
            <person name="Ivanova N."/>
            <person name="Mavromatis K."/>
            <person name="Mikhailova N."/>
            <person name="Pati A."/>
            <person name="Chen A."/>
            <person name="Palaniappan K."/>
            <person name="Land M."/>
            <person name="Hauser L."/>
            <person name="Chang Y.J."/>
            <person name="Jeffries C.D."/>
            <person name="Schneider S."/>
            <person name="Rohde M."/>
            <person name="Goker M."/>
            <person name="Pukall R."/>
            <person name="Woyke T."/>
            <person name="Bristow J."/>
            <person name="Eisen J.A."/>
            <person name="Markowitz V."/>
            <person name="Hugenholtz P."/>
            <person name="Kyrpides N.C."/>
            <person name="Klenk H.P."/>
            <person name="Detter J.C."/>
        </authorList>
    </citation>
    <scope>NUCLEOTIDE SEQUENCE [LARGE SCALE GENOMIC DNA]</scope>
    <source>
        <strain evidence="13">ATCC 700841 / DSM 12885 / JCM 10246 / 7p75a</strain>
    </source>
</reference>
<gene>
    <name evidence="10" type="primary">ctaB</name>
    <name evidence="12" type="ordered locus">Tmar_1593</name>
</gene>
<keyword evidence="7 10" id="KW-0350">Heme biosynthesis</keyword>
<keyword evidence="8 10" id="KW-0472">Membrane</keyword>
<evidence type="ECO:0000256" key="6">
    <source>
        <dbReference type="ARBA" id="ARBA00022989"/>
    </source>
</evidence>
<dbReference type="Proteomes" id="UP000008915">
    <property type="component" value="Chromosome"/>
</dbReference>
<protein>
    <recommendedName>
        <fullName evidence="10">Protoheme IX farnesyltransferase</fullName>
        <ecNumber evidence="10">2.5.1.141</ecNumber>
    </recommendedName>
    <alternativeName>
        <fullName evidence="10">Heme B farnesyltransferase</fullName>
    </alternativeName>
    <alternativeName>
        <fullName evidence="10">Heme O synthase</fullName>
    </alternativeName>
</protein>
<feature type="compositionally biased region" description="Polar residues" evidence="11">
    <location>
        <begin position="1"/>
        <end position="10"/>
    </location>
</feature>
<dbReference type="Pfam" id="PF01040">
    <property type="entry name" value="UbiA"/>
    <property type="match status" value="1"/>
</dbReference>
<proteinExistence type="inferred from homology"/>
<dbReference type="GO" id="GO:0005886">
    <property type="term" value="C:plasma membrane"/>
    <property type="evidence" value="ECO:0007669"/>
    <property type="project" value="UniProtKB-SubCell"/>
</dbReference>
<evidence type="ECO:0000256" key="4">
    <source>
        <dbReference type="ARBA" id="ARBA00022679"/>
    </source>
</evidence>
<dbReference type="EMBL" id="CP002344">
    <property type="protein sequence ID" value="ADU51702.1"/>
    <property type="molecule type" value="Genomic_DNA"/>
</dbReference>
<feature type="transmembrane region" description="Helical" evidence="10">
    <location>
        <begin position="209"/>
        <end position="230"/>
    </location>
</feature>
<evidence type="ECO:0000256" key="10">
    <source>
        <dbReference type="HAMAP-Rule" id="MF_00154"/>
    </source>
</evidence>
<comment type="catalytic activity">
    <reaction evidence="9 10">
        <text>heme b + (2E,6E)-farnesyl diphosphate + H2O = Fe(II)-heme o + diphosphate</text>
        <dbReference type="Rhea" id="RHEA:28070"/>
        <dbReference type="ChEBI" id="CHEBI:15377"/>
        <dbReference type="ChEBI" id="CHEBI:33019"/>
        <dbReference type="ChEBI" id="CHEBI:60344"/>
        <dbReference type="ChEBI" id="CHEBI:60530"/>
        <dbReference type="ChEBI" id="CHEBI:175763"/>
        <dbReference type="EC" id="2.5.1.141"/>
    </reaction>
</comment>
<comment type="similarity">
    <text evidence="10">Belongs to the UbiA prenyltransferase family. Protoheme IX farnesyltransferase subfamily.</text>
</comment>
<dbReference type="GO" id="GO:0048034">
    <property type="term" value="P:heme O biosynthetic process"/>
    <property type="evidence" value="ECO:0007669"/>
    <property type="project" value="UniProtKB-UniRule"/>
</dbReference>
<dbReference type="Gene3D" id="1.10.357.140">
    <property type="entry name" value="UbiA prenyltransferase"/>
    <property type="match status" value="1"/>
</dbReference>
<dbReference type="AlphaFoldDB" id="E6SH38"/>
<dbReference type="PANTHER" id="PTHR43448:SF2">
    <property type="entry name" value="PROTOHEME IX FARNESYLTRANSFERASE, MITOCHONDRIAL"/>
    <property type="match status" value="1"/>
</dbReference>
<comment type="miscellaneous">
    <text evidence="10">Carbon 2 of the heme B porphyrin ring is defined according to the Fischer nomenclature.</text>
</comment>
<keyword evidence="6 10" id="KW-1133">Transmembrane helix</keyword>
<dbReference type="HAMAP" id="MF_00154">
    <property type="entry name" value="CyoE_CtaB"/>
    <property type="match status" value="1"/>
</dbReference>
<dbReference type="FunFam" id="1.10.357.140:FF:000001">
    <property type="entry name" value="Protoheme IX farnesyltransferase"/>
    <property type="match status" value="1"/>
</dbReference>
<feature type="transmembrane region" description="Helical" evidence="10">
    <location>
        <begin position="62"/>
        <end position="81"/>
    </location>
</feature>
<evidence type="ECO:0000256" key="5">
    <source>
        <dbReference type="ARBA" id="ARBA00022692"/>
    </source>
</evidence>
<evidence type="ECO:0000256" key="2">
    <source>
        <dbReference type="ARBA" id="ARBA00004919"/>
    </source>
</evidence>
<feature type="region of interest" description="Disordered" evidence="11">
    <location>
        <begin position="1"/>
        <end position="41"/>
    </location>
</feature>
<dbReference type="KEGG" id="tmr:Tmar_1593"/>
<keyword evidence="4 10" id="KW-0808">Transferase</keyword>
<dbReference type="CDD" id="cd13957">
    <property type="entry name" value="PT_UbiA_Cox10"/>
    <property type="match status" value="1"/>
</dbReference>
<feature type="compositionally biased region" description="Basic residues" evidence="11">
    <location>
        <begin position="27"/>
        <end position="37"/>
    </location>
</feature>
<comment type="function">
    <text evidence="10">Converts heme B (protoheme IX) to heme O by substitution of the vinyl group on carbon 2 of heme B porphyrin ring with a hydroxyethyl farnesyl side group.</text>
</comment>
<keyword evidence="13" id="KW-1185">Reference proteome</keyword>
<evidence type="ECO:0000256" key="8">
    <source>
        <dbReference type="ARBA" id="ARBA00023136"/>
    </source>
</evidence>
<dbReference type="InterPro" id="IPR006369">
    <property type="entry name" value="Protohaem_IX_farnesylTrfase"/>
</dbReference>
<evidence type="ECO:0000256" key="7">
    <source>
        <dbReference type="ARBA" id="ARBA00023133"/>
    </source>
</evidence>
<comment type="subcellular location">
    <subcellularLocation>
        <location evidence="1 10">Cell membrane</location>
        <topology evidence="1 10">Multi-pass membrane protein</topology>
    </subcellularLocation>
</comment>
<comment type="subunit">
    <text evidence="10">Interacts with CtaA.</text>
</comment>
<dbReference type="EC" id="2.5.1.141" evidence="10"/>
<feature type="transmembrane region" description="Helical" evidence="10">
    <location>
        <begin position="258"/>
        <end position="275"/>
    </location>
</feature>
<dbReference type="GO" id="GO:0008495">
    <property type="term" value="F:protoheme IX farnesyltransferase activity"/>
    <property type="evidence" value="ECO:0007669"/>
    <property type="project" value="UniProtKB-UniRule"/>
</dbReference>
<feature type="transmembrane region" description="Helical" evidence="10">
    <location>
        <begin position="135"/>
        <end position="153"/>
    </location>
</feature>
<feature type="transmembrane region" description="Helical" evidence="10">
    <location>
        <begin position="87"/>
        <end position="109"/>
    </location>
</feature>
<sequence length="339" mass="36644">MSMNVSSSTGPKHLTAPGKPRASAGERRRRSHHRPGGHRALPAPSPFLVRLRDYVALCKPRIVLLLLVTGFAGWWLGAGAVEAEATSLVAVLLGLALASGSANALNCYVDRDIDAVMRRTANRPLPAGRLTPRQALLFGVMLGAASMAILLWGTNPLTAGLALAGILFYVFVYTVWLKRRSVHNTVIGGIAGALPPLIGWAAATGGLAWPALVLFLLIFFWQPPHFWVLATFRQDDYRRAGIPMLPVVRGPSVTGRQVLGYSAATVAVSLLVYATGVAGPVYLVAALLLGGYFLYLAWRAYGTWRAFRDGGERNARWLFGYSILYLFALFVLVVLDHSP</sequence>
<dbReference type="InterPro" id="IPR044878">
    <property type="entry name" value="UbiA_sf"/>
</dbReference>
<dbReference type="STRING" id="644966.Tmar_1593"/>
<feature type="transmembrane region" description="Helical" evidence="10">
    <location>
        <begin position="281"/>
        <end position="298"/>
    </location>
</feature>
<evidence type="ECO:0000256" key="1">
    <source>
        <dbReference type="ARBA" id="ARBA00004651"/>
    </source>
</evidence>
<dbReference type="NCBIfam" id="NF003349">
    <property type="entry name" value="PRK04375.1-2"/>
    <property type="match status" value="1"/>
</dbReference>
<name>E6SH38_THEM7</name>
<dbReference type="HOGENOM" id="CLU_029631_0_0_9"/>
<keyword evidence="3 10" id="KW-1003">Cell membrane</keyword>
<dbReference type="eggNOG" id="COG0109">
    <property type="taxonomic scope" value="Bacteria"/>
</dbReference>
<evidence type="ECO:0000313" key="13">
    <source>
        <dbReference type="Proteomes" id="UP000008915"/>
    </source>
</evidence>
<feature type="transmembrane region" description="Helical" evidence="10">
    <location>
        <begin position="184"/>
        <end position="203"/>
    </location>
</feature>
<dbReference type="InterPro" id="IPR000537">
    <property type="entry name" value="UbiA_prenyltransferase"/>
</dbReference>
<comment type="pathway">
    <text evidence="2 10">Porphyrin-containing compound metabolism; heme O biosynthesis; heme O from protoheme: step 1/1.</text>
</comment>
<dbReference type="PROSITE" id="PS00943">
    <property type="entry name" value="UBIA"/>
    <property type="match status" value="1"/>
</dbReference>
<evidence type="ECO:0000256" key="11">
    <source>
        <dbReference type="SAM" id="MobiDB-lite"/>
    </source>
</evidence>
<dbReference type="NCBIfam" id="TIGR01473">
    <property type="entry name" value="cyoE_ctaB"/>
    <property type="match status" value="1"/>
</dbReference>
<feature type="transmembrane region" description="Helical" evidence="10">
    <location>
        <begin position="318"/>
        <end position="335"/>
    </location>
</feature>
<feature type="transmembrane region" description="Helical" evidence="10">
    <location>
        <begin position="159"/>
        <end position="177"/>
    </location>
</feature>
<dbReference type="InterPro" id="IPR030470">
    <property type="entry name" value="UbiA_prenylTrfase_CS"/>
</dbReference>
<reference evidence="13" key="2">
    <citation type="journal article" date="2010" name="Stand. Genomic Sci.">
        <title>Complete genome sequence of Thermaerobacter marianensis type strain (7p75aT).</title>
        <authorList>
            <person name="Han C."/>
            <person name="Gu W."/>
            <person name="Zhang X."/>
            <person name="Lapidus A."/>
            <person name="Nolan M."/>
            <person name="Copeland A."/>
            <person name="Lucas S."/>
            <person name="Glavina Del Rio T."/>
            <person name="Tice H."/>
            <person name="Cheng J."/>
            <person name="Tapia R."/>
            <person name="Goodwin L."/>
            <person name="Pitluck S."/>
            <person name="Pagani I."/>
            <person name="Ivanova N."/>
            <person name="Mavromatis K."/>
            <person name="Mikhailova N."/>
            <person name="Pati A."/>
            <person name="Chen A."/>
            <person name="Palaniappan K."/>
            <person name="Land M."/>
            <person name="Hauser L."/>
            <person name="Chang Y."/>
            <person name="Jeffries C."/>
            <person name="Schneider S."/>
            <person name="Rohde M."/>
            <person name="Goker M."/>
            <person name="Pukall R."/>
            <person name="Woyke T."/>
            <person name="Bristow J."/>
            <person name="Eisen J."/>
            <person name="Markowitz V."/>
            <person name="Hugenholtz P."/>
            <person name="Kyrpides N."/>
            <person name="Klenk H."/>
            <person name="Detter J."/>
        </authorList>
    </citation>
    <scope>NUCLEOTIDE SEQUENCE [LARGE SCALE GENOMIC DNA]</scope>
    <source>
        <strain evidence="13">ATCC 700841 / DSM 12885 / JCM 10246 / 7p75a</strain>
    </source>
</reference>
<keyword evidence="5 10" id="KW-0812">Transmembrane</keyword>